<feature type="chain" id="PRO_5032533356" description="Adhesin" evidence="1">
    <location>
        <begin position="20"/>
        <end position="137"/>
    </location>
</feature>
<organism evidence="2 3">
    <name type="scientific">Actinobacillus pleuropneumoniae serovar 6 str. Femo</name>
    <dbReference type="NCBI Taxonomy" id="754256"/>
    <lineage>
        <taxon>Bacteria</taxon>
        <taxon>Pseudomonadati</taxon>
        <taxon>Pseudomonadota</taxon>
        <taxon>Gammaproteobacteria</taxon>
        <taxon>Pasteurellales</taxon>
        <taxon>Pasteurellaceae</taxon>
        <taxon>Actinobacillus</taxon>
    </lineage>
</organism>
<protein>
    <recommendedName>
        <fullName evidence="4">Adhesin</fullName>
    </recommendedName>
</protein>
<dbReference type="EMBL" id="ADOG01000012">
    <property type="protein sequence ID" value="EFM92036.1"/>
    <property type="molecule type" value="Genomic_DNA"/>
</dbReference>
<name>A0A828Q0T0_ACTPL</name>
<dbReference type="GeneID" id="34291875"/>
<gene>
    <name evidence="2" type="ORF">appser6_9440</name>
</gene>
<dbReference type="AlphaFoldDB" id="A0A828Q0T0"/>
<evidence type="ECO:0008006" key="4">
    <source>
        <dbReference type="Google" id="ProtNLM"/>
    </source>
</evidence>
<reference evidence="2 3" key="1">
    <citation type="journal article" date="2010" name="J. Bacteriol.">
        <title>Comparative genomic characterization of Actinobacillus pleuropneumoniae.</title>
        <authorList>
            <person name="Xu Z."/>
            <person name="Chen X."/>
            <person name="Li L."/>
            <person name="Li T."/>
            <person name="Wang S."/>
            <person name="Chen H."/>
            <person name="Zhou R."/>
        </authorList>
    </citation>
    <scope>NUCLEOTIDE SEQUENCE [LARGE SCALE GENOMIC DNA]</scope>
    <source>
        <strain evidence="2 3">Femo</strain>
    </source>
</reference>
<accession>A0A828Q0T0</accession>
<sequence>MRKLTTLAVCSFISLPVLAENISIFSCTAEDGNQILIQKTGADYQFSYGKILFKNPAKQVLKNEGSYVATGSGFTTSALEMKSKSHSYTIEFVQPRGTNVIDSPMLYITKGNNTTEIKCDTNKKVGQHFEYSKMNIL</sequence>
<comment type="caution">
    <text evidence="2">The sequence shown here is derived from an EMBL/GenBank/DDBJ whole genome shotgun (WGS) entry which is preliminary data.</text>
</comment>
<dbReference type="RefSeq" id="WP_005607867.1">
    <property type="nucleotide sequence ID" value="NZ_ADOG01000012.1"/>
</dbReference>
<evidence type="ECO:0000256" key="1">
    <source>
        <dbReference type="SAM" id="SignalP"/>
    </source>
</evidence>
<evidence type="ECO:0000313" key="2">
    <source>
        <dbReference type="EMBL" id="EFM92036.1"/>
    </source>
</evidence>
<proteinExistence type="predicted"/>
<keyword evidence="1" id="KW-0732">Signal</keyword>
<evidence type="ECO:0000313" key="3">
    <source>
        <dbReference type="Proteomes" id="UP000005341"/>
    </source>
</evidence>
<dbReference type="Proteomes" id="UP000005341">
    <property type="component" value="Unassembled WGS sequence"/>
</dbReference>
<feature type="signal peptide" evidence="1">
    <location>
        <begin position="1"/>
        <end position="19"/>
    </location>
</feature>